<keyword evidence="3" id="KW-0804">Transcription</keyword>
<dbReference type="GO" id="GO:0003700">
    <property type="term" value="F:DNA-binding transcription factor activity"/>
    <property type="evidence" value="ECO:0007669"/>
    <property type="project" value="TreeGrafter"/>
</dbReference>
<name>A0A7S9LTT7_9RHOB</name>
<evidence type="ECO:0000256" key="4">
    <source>
        <dbReference type="PROSITE-ProRule" id="PRU00335"/>
    </source>
</evidence>
<dbReference type="InterPro" id="IPR009057">
    <property type="entry name" value="Homeodomain-like_sf"/>
</dbReference>
<gene>
    <name evidence="6" type="ORF">I0K15_05225</name>
</gene>
<sequence length="200" mass="22164">MSAVEDRRAALRETLIDAAERRVEADGLASIRARDLAKEAGCSVGAIYNIFDDLDALILAVNLRTFAKMGAEIRQAMAEAGDVPPAQRMIVMANAYLDYASAHPRRWRTLFDFQMSIESDVPEWYLKALGELFELIAAPLRELFPDAEPERIDMLMRGLFSSVHGIVLLGVESRISGVPRARLEEMIAFIITAASDATLH</sequence>
<dbReference type="InterPro" id="IPR050109">
    <property type="entry name" value="HTH-type_TetR-like_transc_reg"/>
</dbReference>
<evidence type="ECO:0000259" key="5">
    <source>
        <dbReference type="PROSITE" id="PS50977"/>
    </source>
</evidence>
<evidence type="ECO:0000313" key="6">
    <source>
        <dbReference type="EMBL" id="QPH55149.1"/>
    </source>
</evidence>
<dbReference type="InterPro" id="IPR001647">
    <property type="entry name" value="HTH_TetR"/>
</dbReference>
<evidence type="ECO:0000313" key="7">
    <source>
        <dbReference type="Proteomes" id="UP000594800"/>
    </source>
</evidence>
<dbReference type="EMBL" id="CP064942">
    <property type="protein sequence ID" value="QPH55149.1"/>
    <property type="molecule type" value="Genomic_DNA"/>
</dbReference>
<keyword evidence="1" id="KW-0805">Transcription regulation</keyword>
<evidence type="ECO:0000256" key="1">
    <source>
        <dbReference type="ARBA" id="ARBA00023015"/>
    </source>
</evidence>
<evidence type="ECO:0000256" key="2">
    <source>
        <dbReference type="ARBA" id="ARBA00023125"/>
    </source>
</evidence>
<dbReference type="RefSeq" id="WP_196104348.1">
    <property type="nucleotide sequence ID" value="NZ_CP064942.1"/>
</dbReference>
<keyword evidence="2 4" id="KW-0238">DNA-binding</keyword>
<dbReference type="PANTHER" id="PTHR30055">
    <property type="entry name" value="HTH-TYPE TRANSCRIPTIONAL REGULATOR RUTR"/>
    <property type="match status" value="1"/>
</dbReference>
<dbReference type="SUPFAM" id="SSF46689">
    <property type="entry name" value="Homeodomain-like"/>
    <property type="match status" value="1"/>
</dbReference>
<feature type="domain" description="HTH tetR-type" evidence="5">
    <location>
        <begin position="9"/>
        <end position="69"/>
    </location>
</feature>
<dbReference type="SUPFAM" id="SSF48498">
    <property type="entry name" value="Tetracyclin repressor-like, C-terminal domain"/>
    <property type="match status" value="1"/>
</dbReference>
<organism evidence="6 7">
    <name type="scientific">Pontivivens ytuae</name>
    <dbReference type="NCBI Taxonomy" id="2789856"/>
    <lineage>
        <taxon>Bacteria</taxon>
        <taxon>Pseudomonadati</taxon>
        <taxon>Pseudomonadota</taxon>
        <taxon>Alphaproteobacteria</taxon>
        <taxon>Rhodobacterales</taxon>
        <taxon>Paracoccaceae</taxon>
        <taxon>Pontivivens</taxon>
    </lineage>
</organism>
<dbReference type="InterPro" id="IPR036271">
    <property type="entry name" value="Tet_transcr_reg_TetR-rel_C_sf"/>
</dbReference>
<proteinExistence type="predicted"/>
<evidence type="ECO:0000256" key="3">
    <source>
        <dbReference type="ARBA" id="ARBA00023163"/>
    </source>
</evidence>
<keyword evidence="7" id="KW-1185">Reference proteome</keyword>
<dbReference type="AlphaFoldDB" id="A0A7S9LTT7"/>
<dbReference type="GO" id="GO:0000976">
    <property type="term" value="F:transcription cis-regulatory region binding"/>
    <property type="evidence" value="ECO:0007669"/>
    <property type="project" value="TreeGrafter"/>
</dbReference>
<feature type="DNA-binding region" description="H-T-H motif" evidence="4">
    <location>
        <begin position="32"/>
        <end position="51"/>
    </location>
</feature>
<dbReference type="PANTHER" id="PTHR30055:SF234">
    <property type="entry name" value="HTH-TYPE TRANSCRIPTIONAL REGULATOR BETI"/>
    <property type="match status" value="1"/>
</dbReference>
<accession>A0A7S9LTT7</accession>
<dbReference type="Proteomes" id="UP000594800">
    <property type="component" value="Chromosome"/>
</dbReference>
<dbReference type="PROSITE" id="PS50977">
    <property type="entry name" value="HTH_TETR_2"/>
    <property type="match status" value="1"/>
</dbReference>
<dbReference type="InterPro" id="IPR025996">
    <property type="entry name" value="MT1864/Rv1816-like_C"/>
</dbReference>
<protein>
    <submittedName>
        <fullName evidence="6">TetR/AcrR family transcriptional regulator</fullName>
    </submittedName>
</protein>
<dbReference type="Pfam" id="PF00440">
    <property type="entry name" value="TetR_N"/>
    <property type="match status" value="1"/>
</dbReference>
<reference evidence="6 7" key="1">
    <citation type="submission" date="2020-11" db="EMBL/GenBank/DDBJ databases">
        <title>Description of Pontivivens ytuae sp. nov. isolated from deep sea sediment of Mariana Trench.</title>
        <authorList>
            <person name="Wang Z."/>
            <person name="Sun Q.-L."/>
            <person name="Xu X.-D."/>
            <person name="Tang Y.-Z."/>
            <person name="Zhang J."/>
        </authorList>
    </citation>
    <scope>NUCLEOTIDE SEQUENCE [LARGE SCALE GENOMIC DNA]</scope>
    <source>
        <strain evidence="6 7">MT2928</strain>
    </source>
</reference>
<dbReference type="Pfam" id="PF13305">
    <property type="entry name" value="TetR_C_33"/>
    <property type="match status" value="1"/>
</dbReference>
<dbReference type="KEGG" id="poz:I0K15_05225"/>
<dbReference type="Gene3D" id="1.10.357.10">
    <property type="entry name" value="Tetracycline Repressor, domain 2"/>
    <property type="match status" value="1"/>
</dbReference>